<keyword evidence="1" id="KW-0732">Signal</keyword>
<protein>
    <recommendedName>
        <fullName evidence="4">DUF1573 domain-containing protein</fullName>
    </recommendedName>
</protein>
<reference evidence="2 3" key="1">
    <citation type="submission" date="2019-11" db="EMBL/GenBank/DDBJ databases">
        <title>Comparative genomics of hydrocarbon-degrading Desulfosarcina strains.</title>
        <authorList>
            <person name="Watanabe M."/>
            <person name="Kojima H."/>
            <person name="Fukui M."/>
        </authorList>
    </citation>
    <scope>NUCLEOTIDE SEQUENCE [LARGE SCALE GENOMIC DNA]</scope>
    <source>
        <strain evidence="2 3">PP31</strain>
    </source>
</reference>
<evidence type="ECO:0000313" key="2">
    <source>
        <dbReference type="EMBL" id="BBO75462.1"/>
    </source>
</evidence>
<feature type="chain" id="PRO_5024325413" description="DUF1573 domain-containing protein" evidence="1">
    <location>
        <begin position="21"/>
        <end position="86"/>
    </location>
</feature>
<keyword evidence="3" id="KW-1185">Reference proteome</keyword>
<evidence type="ECO:0000256" key="1">
    <source>
        <dbReference type="SAM" id="SignalP"/>
    </source>
</evidence>
<evidence type="ECO:0008006" key="4">
    <source>
        <dbReference type="Google" id="ProtNLM"/>
    </source>
</evidence>
<sequence>MRFRIVIPMVMLALMWGATAGFGASDQAAGKASSSAGTTVQAAPVAVIPELKYEFTPVVDGAEVTHDFTVKNFGEAALAIHQVKTG</sequence>
<dbReference type="OrthoDB" id="5423110at2"/>
<name>A0A5K7Z0G6_9BACT</name>
<dbReference type="KEGG" id="dwd:DSCW_28790"/>
<dbReference type="Proteomes" id="UP000427769">
    <property type="component" value="Chromosome"/>
</dbReference>
<dbReference type="AlphaFoldDB" id="A0A5K7Z0G6"/>
<gene>
    <name evidence="2" type="ORF">DSCW_28790</name>
</gene>
<evidence type="ECO:0000313" key="3">
    <source>
        <dbReference type="Proteomes" id="UP000427769"/>
    </source>
</evidence>
<organism evidence="2 3">
    <name type="scientific">Desulfosarcina widdelii</name>
    <dbReference type="NCBI Taxonomy" id="947919"/>
    <lineage>
        <taxon>Bacteria</taxon>
        <taxon>Pseudomonadati</taxon>
        <taxon>Thermodesulfobacteriota</taxon>
        <taxon>Desulfobacteria</taxon>
        <taxon>Desulfobacterales</taxon>
        <taxon>Desulfosarcinaceae</taxon>
        <taxon>Desulfosarcina</taxon>
    </lineage>
</organism>
<feature type="signal peptide" evidence="1">
    <location>
        <begin position="1"/>
        <end position="20"/>
    </location>
</feature>
<proteinExistence type="predicted"/>
<dbReference type="EMBL" id="AP021875">
    <property type="protein sequence ID" value="BBO75462.1"/>
    <property type="molecule type" value="Genomic_DNA"/>
</dbReference>
<accession>A0A5K7Z0G6</accession>